<feature type="transmembrane region" description="Helical" evidence="7">
    <location>
        <begin position="295"/>
        <end position="317"/>
    </location>
</feature>
<accession>A0A103DWZ8</accession>
<dbReference type="Proteomes" id="UP000062788">
    <property type="component" value="Unassembled WGS sequence"/>
</dbReference>
<evidence type="ECO:0000313" key="9">
    <source>
        <dbReference type="Proteomes" id="UP000062788"/>
    </source>
</evidence>
<feature type="transmembrane region" description="Helical" evidence="7">
    <location>
        <begin position="54"/>
        <end position="76"/>
    </location>
</feature>
<evidence type="ECO:0000256" key="1">
    <source>
        <dbReference type="ARBA" id="ARBA00004651"/>
    </source>
</evidence>
<feature type="transmembrane region" description="Helical" evidence="7">
    <location>
        <begin position="170"/>
        <end position="193"/>
    </location>
</feature>
<keyword evidence="2" id="KW-1003">Cell membrane</keyword>
<evidence type="ECO:0000256" key="3">
    <source>
        <dbReference type="ARBA" id="ARBA00022692"/>
    </source>
</evidence>
<feature type="transmembrane region" description="Helical" evidence="7">
    <location>
        <begin position="200"/>
        <end position="218"/>
    </location>
</feature>
<dbReference type="InterPro" id="IPR001851">
    <property type="entry name" value="ABC_transp_permease"/>
</dbReference>
<evidence type="ECO:0000313" key="8">
    <source>
        <dbReference type="EMBL" id="KVE24275.1"/>
    </source>
</evidence>
<name>A0A103DWZ8_9BURK</name>
<keyword evidence="3 7" id="KW-0812">Transmembrane</keyword>
<gene>
    <name evidence="8" type="ORF">WS67_01605</name>
</gene>
<dbReference type="NCBIfam" id="TIGR03408">
    <property type="entry name" value="urea_trans_UrtC"/>
    <property type="match status" value="1"/>
</dbReference>
<feature type="compositionally biased region" description="Low complexity" evidence="6">
    <location>
        <begin position="1"/>
        <end position="15"/>
    </location>
</feature>
<evidence type="ECO:0000256" key="4">
    <source>
        <dbReference type="ARBA" id="ARBA00022989"/>
    </source>
</evidence>
<dbReference type="PANTHER" id="PTHR30482:SF4">
    <property type="entry name" value="SLR1201 PROTEIN"/>
    <property type="match status" value="1"/>
</dbReference>
<evidence type="ECO:0000256" key="7">
    <source>
        <dbReference type="SAM" id="Phobius"/>
    </source>
</evidence>
<evidence type="ECO:0000256" key="5">
    <source>
        <dbReference type="ARBA" id="ARBA00023136"/>
    </source>
</evidence>
<protein>
    <submittedName>
        <fullName evidence="8">Urea ABC transporter permease subunit UrtC</fullName>
    </submittedName>
</protein>
<dbReference type="InterPro" id="IPR043428">
    <property type="entry name" value="LivM-like"/>
</dbReference>
<feature type="transmembrane region" description="Helical" evidence="7">
    <location>
        <begin position="117"/>
        <end position="135"/>
    </location>
</feature>
<feature type="transmembrane region" description="Helical" evidence="7">
    <location>
        <begin position="370"/>
        <end position="388"/>
    </location>
</feature>
<feature type="transmembrane region" description="Helical" evidence="7">
    <location>
        <begin position="337"/>
        <end position="358"/>
    </location>
</feature>
<comment type="caution">
    <text evidence="8">The sequence shown here is derived from an EMBL/GenBank/DDBJ whole genome shotgun (WGS) entry which is preliminary data.</text>
</comment>
<dbReference type="EMBL" id="LOWA01000055">
    <property type="protein sequence ID" value="KVE24275.1"/>
    <property type="molecule type" value="Genomic_DNA"/>
</dbReference>
<proteinExistence type="predicted"/>
<dbReference type="GO" id="GO:0015658">
    <property type="term" value="F:branched-chain amino acid transmembrane transporter activity"/>
    <property type="evidence" value="ECO:0007669"/>
    <property type="project" value="InterPro"/>
</dbReference>
<dbReference type="AlphaFoldDB" id="A0A103DWZ8"/>
<dbReference type="InterPro" id="IPR017778">
    <property type="entry name" value="ABC_transptr_urea_perm_UrtC"/>
</dbReference>
<feature type="transmembrane region" description="Helical" evidence="7">
    <location>
        <begin position="249"/>
        <end position="274"/>
    </location>
</feature>
<reference evidence="8 9" key="1">
    <citation type="submission" date="2015-11" db="EMBL/GenBank/DDBJ databases">
        <title>Expanding the genomic diversity of Burkholderia species for the development of highly accurate diagnostics.</title>
        <authorList>
            <person name="Sahl J."/>
            <person name="Keim P."/>
            <person name="Wagner D."/>
        </authorList>
    </citation>
    <scope>NUCLEOTIDE SEQUENCE [LARGE SCALE GENOMIC DNA]</scope>
    <source>
        <strain evidence="8 9">TSV85</strain>
    </source>
</reference>
<dbReference type="CDD" id="cd06581">
    <property type="entry name" value="TM_PBP1_LivM_like"/>
    <property type="match status" value="1"/>
</dbReference>
<keyword evidence="9" id="KW-1185">Reference proteome</keyword>
<evidence type="ECO:0000256" key="2">
    <source>
        <dbReference type="ARBA" id="ARBA00022475"/>
    </source>
</evidence>
<dbReference type="RefSeq" id="WP_059519962.1">
    <property type="nucleotide sequence ID" value="NZ_LOWA01000055.1"/>
</dbReference>
<dbReference type="PANTHER" id="PTHR30482">
    <property type="entry name" value="HIGH-AFFINITY BRANCHED-CHAIN AMINO ACID TRANSPORT SYSTEM PERMEASE"/>
    <property type="match status" value="1"/>
</dbReference>
<sequence>MNSTTQSFSTAAASAPRSSGQAHAEPAAGPITPPSAPRFTLDLPTRAALLPRRAWLALVALCVAVGIGVPLAALVVPESSAFHLSSYAMTLGGKLMCYAIAALALDLVWGYCGILSLGHGLFFALGGYAIGMYLMREIGRDGKYGSDLPDFMVFLDWHALPWYWQGTEHLAYALALVVLVPAALAWVFGFFTFRSRVKGVYLSIITQALTFAAMLLFYRNETGFGGNNGFTDFKRIAGFAITSPGTRTALFLLTFAALAASFIAARAIVVSKLGRVVTAIRDGETRLMFVGYSPLAYKLFVWTVSAVLCAIAGALYVPQVGIINPSEMSPGNSIEMAIWVAVGGRGTLIGPIIGAFAVNGAKSLFTAYFAEYWLFFLGLIFVLVPLVLPRGIMGAGAALARKGASR</sequence>
<feature type="transmembrane region" description="Helical" evidence="7">
    <location>
        <begin position="88"/>
        <end position="111"/>
    </location>
</feature>
<keyword evidence="4 7" id="KW-1133">Transmembrane helix</keyword>
<organism evidence="8 9">
    <name type="scientific">Burkholderia singularis</name>
    <dbReference type="NCBI Taxonomy" id="1503053"/>
    <lineage>
        <taxon>Bacteria</taxon>
        <taxon>Pseudomonadati</taxon>
        <taxon>Pseudomonadota</taxon>
        <taxon>Betaproteobacteria</taxon>
        <taxon>Burkholderiales</taxon>
        <taxon>Burkholderiaceae</taxon>
        <taxon>Burkholderia</taxon>
        <taxon>pseudomallei group</taxon>
    </lineage>
</organism>
<feature type="region of interest" description="Disordered" evidence="6">
    <location>
        <begin position="1"/>
        <end position="36"/>
    </location>
</feature>
<keyword evidence="5 7" id="KW-0472">Membrane</keyword>
<dbReference type="OrthoDB" id="9034298at2"/>
<comment type="subcellular location">
    <subcellularLocation>
        <location evidence="1">Cell membrane</location>
        <topology evidence="1">Multi-pass membrane protein</topology>
    </subcellularLocation>
</comment>
<dbReference type="GO" id="GO:0005886">
    <property type="term" value="C:plasma membrane"/>
    <property type="evidence" value="ECO:0007669"/>
    <property type="project" value="UniProtKB-SubCell"/>
</dbReference>
<dbReference type="Pfam" id="PF02653">
    <property type="entry name" value="BPD_transp_2"/>
    <property type="match status" value="1"/>
</dbReference>
<evidence type="ECO:0000256" key="6">
    <source>
        <dbReference type="SAM" id="MobiDB-lite"/>
    </source>
</evidence>